<dbReference type="InterPro" id="IPR032508">
    <property type="entry name" value="FecR_C"/>
</dbReference>
<evidence type="ECO:0000259" key="2">
    <source>
        <dbReference type="Pfam" id="PF04773"/>
    </source>
</evidence>
<comment type="caution">
    <text evidence="4">The sequence shown here is derived from an EMBL/GenBank/DDBJ whole genome shotgun (WGS) entry which is preliminary data.</text>
</comment>
<evidence type="ECO:0008006" key="6">
    <source>
        <dbReference type="Google" id="ProtNLM"/>
    </source>
</evidence>
<feature type="transmembrane region" description="Helical" evidence="1">
    <location>
        <begin position="76"/>
        <end position="97"/>
    </location>
</feature>
<dbReference type="Proteomes" id="UP000192276">
    <property type="component" value="Unassembled WGS sequence"/>
</dbReference>
<proteinExistence type="predicted"/>
<gene>
    <name evidence="4" type="ORF">A4R26_24590</name>
</gene>
<name>A0A1V9FGK4_9BACT</name>
<evidence type="ECO:0000259" key="3">
    <source>
        <dbReference type="Pfam" id="PF16344"/>
    </source>
</evidence>
<dbReference type="Pfam" id="PF16344">
    <property type="entry name" value="FecR_C"/>
    <property type="match status" value="1"/>
</dbReference>
<evidence type="ECO:0000313" key="4">
    <source>
        <dbReference type="EMBL" id="OQP57401.1"/>
    </source>
</evidence>
<dbReference type="STRING" id="550983.A4R26_24590"/>
<dbReference type="FunFam" id="2.60.120.1440:FF:000001">
    <property type="entry name" value="Putative anti-sigma factor"/>
    <property type="match status" value="1"/>
</dbReference>
<sequence length="408" mass="45145">MYKQSFFSLLDKYQDGTASAAEKALIEEYYRRMEMAGSTELTAEEETALKEAMYQQISANVWEPGTKVIPIKRNRYGMAAAAAVLLTMIGAGSYFFLLKKPDARPMQPETAKTKPRDLPPGRDAAVLTLADGRTVILDSASGTISQQGGATVINIKGMVSYSSPSTGGGRAEAAVVYNKVSTARGNQYQLVLADGSKVWLNSASSLRFPTSFTGDRREVELDGEGYFEIAKNAAKPFHVKTQTQDVEVLGTHFNVNAYSDETSVKTTLLEGSVRVSQSAIGHTLKREQSAKESGHSAVLKPGEQAVLSRTHSSLTTPYSPFTIDHSPDIDQVMAWKNGWFEFEKTDIRTIMRQISRWYDVDIRYETKINDETYGGRISRNLNLSSILKMLENYGVHFKLEGKTLTVIR</sequence>
<dbReference type="OrthoDB" id="649666at2"/>
<dbReference type="Pfam" id="PF04773">
    <property type="entry name" value="FecR"/>
    <property type="match status" value="1"/>
</dbReference>
<reference evidence="5" key="1">
    <citation type="submission" date="2016-04" db="EMBL/GenBank/DDBJ databases">
        <authorList>
            <person name="Chen L."/>
            <person name="Zhuang W."/>
            <person name="Wang G."/>
        </authorList>
    </citation>
    <scope>NUCLEOTIDE SEQUENCE [LARGE SCALE GENOMIC DNA]</scope>
    <source>
        <strain evidence="5">208</strain>
    </source>
</reference>
<dbReference type="GO" id="GO:0016989">
    <property type="term" value="F:sigma factor antagonist activity"/>
    <property type="evidence" value="ECO:0007669"/>
    <property type="project" value="TreeGrafter"/>
</dbReference>
<dbReference type="PANTHER" id="PTHR30273">
    <property type="entry name" value="PERIPLASMIC SIGNAL SENSOR AND SIGMA FACTOR ACTIVATOR FECR-RELATED"/>
    <property type="match status" value="1"/>
</dbReference>
<dbReference type="PANTHER" id="PTHR30273:SF2">
    <property type="entry name" value="PROTEIN FECR"/>
    <property type="match status" value="1"/>
</dbReference>
<dbReference type="AlphaFoldDB" id="A0A1V9FGK4"/>
<keyword evidence="5" id="KW-1185">Reference proteome</keyword>
<dbReference type="Gene3D" id="2.60.120.1440">
    <property type="match status" value="1"/>
</dbReference>
<evidence type="ECO:0000313" key="5">
    <source>
        <dbReference type="Proteomes" id="UP000192276"/>
    </source>
</evidence>
<keyword evidence="1" id="KW-1133">Transmembrane helix</keyword>
<feature type="domain" description="FecR protein" evidence="2">
    <location>
        <begin position="179"/>
        <end position="274"/>
    </location>
</feature>
<accession>A0A1V9FGK4</accession>
<protein>
    <recommendedName>
        <fullName evidence="6">Iron dicitrate transport regulator FecR</fullName>
    </recommendedName>
</protein>
<dbReference type="RefSeq" id="WP_081167607.1">
    <property type="nucleotide sequence ID" value="NZ_LWBP01000194.1"/>
</dbReference>
<keyword evidence="1" id="KW-0812">Transmembrane</keyword>
<keyword evidence="1" id="KW-0472">Membrane</keyword>
<dbReference type="Gene3D" id="3.55.50.30">
    <property type="match status" value="1"/>
</dbReference>
<dbReference type="EMBL" id="LWBP01000194">
    <property type="protein sequence ID" value="OQP57401.1"/>
    <property type="molecule type" value="Genomic_DNA"/>
</dbReference>
<dbReference type="InterPro" id="IPR012373">
    <property type="entry name" value="Ferrdict_sens_TM"/>
</dbReference>
<organism evidence="4 5">
    <name type="scientific">Niastella populi</name>
    <dbReference type="NCBI Taxonomy" id="550983"/>
    <lineage>
        <taxon>Bacteria</taxon>
        <taxon>Pseudomonadati</taxon>
        <taxon>Bacteroidota</taxon>
        <taxon>Chitinophagia</taxon>
        <taxon>Chitinophagales</taxon>
        <taxon>Chitinophagaceae</taxon>
        <taxon>Niastella</taxon>
    </lineage>
</organism>
<dbReference type="InterPro" id="IPR006860">
    <property type="entry name" value="FecR"/>
</dbReference>
<feature type="domain" description="Protein FecR C-terminal" evidence="3">
    <location>
        <begin position="340"/>
        <end position="406"/>
    </location>
</feature>
<evidence type="ECO:0000256" key="1">
    <source>
        <dbReference type="SAM" id="Phobius"/>
    </source>
</evidence>